<name>A0AAN6WUF2_9PEZI</name>
<dbReference type="AlphaFoldDB" id="A0AAN6WUF2"/>
<organism evidence="2 3">
    <name type="scientific">Podospora australis</name>
    <dbReference type="NCBI Taxonomy" id="1536484"/>
    <lineage>
        <taxon>Eukaryota</taxon>
        <taxon>Fungi</taxon>
        <taxon>Dikarya</taxon>
        <taxon>Ascomycota</taxon>
        <taxon>Pezizomycotina</taxon>
        <taxon>Sordariomycetes</taxon>
        <taxon>Sordariomycetidae</taxon>
        <taxon>Sordariales</taxon>
        <taxon>Podosporaceae</taxon>
        <taxon>Podospora</taxon>
    </lineage>
</organism>
<keyword evidence="3" id="KW-1185">Reference proteome</keyword>
<keyword evidence="1" id="KW-0812">Transmembrane</keyword>
<evidence type="ECO:0000313" key="3">
    <source>
        <dbReference type="Proteomes" id="UP001302126"/>
    </source>
</evidence>
<feature type="transmembrane region" description="Helical" evidence="1">
    <location>
        <begin position="344"/>
        <end position="372"/>
    </location>
</feature>
<evidence type="ECO:0000313" key="2">
    <source>
        <dbReference type="EMBL" id="KAK4188583.1"/>
    </source>
</evidence>
<dbReference type="PANTHER" id="PTHR37577">
    <property type="entry name" value="INTEGRAL MEMBRANE PROTEIN"/>
    <property type="match status" value="1"/>
</dbReference>
<feature type="transmembrane region" description="Helical" evidence="1">
    <location>
        <begin position="393"/>
        <end position="415"/>
    </location>
</feature>
<reference evidence="2" key="2">
    <citation type="submission" date="2023-05" db="EMBL/GenBank/DDBJ databases">
        <authorList>
            <consortium name="Lawrence Berkeley National Laboratory"/>
            <person name="Steindorff A."/>
            <person name="Hensen N."/>
            <person name="Bonometti L."/>
            <person name="Westerberg I."/>
            <person name="Brannstrom I.O."/>
            <person name="Guillou S."/>
            <person name="Cros-Aarteil S."/>
            <person name="Calhoun S."/>
            <person name="Haridas S."/>
            <person name="Kuo A."/>
            <person name="Mondo S."/>
            <person name="Pangilinan J."/>
            <person name="Riley R."/>
            <person name="Labutti K."/>
            <person name="Andreopoulos B."/>
            <person name="Lipzen A."/>
            <person name="Chen C."/>
            <person name="Yanf M."/>
            <person name="Daum C."/>
            <person name="Ng V."/>
            <person name="Clum A."/>
            <person name="Ohm R."/>
            <person name="Martin F."/>
            <person name="Silar P."/>
            <person name="Natvig D."/>
            <person name="Lalanne C."/>
            <person name="Gautier V."/>
            <person name="Ament-Velasquez S.L."/>
            <person name="Kruys A."/>
            <person name="Hutchinson M.I."/>
            <person name="Powell A.J."/>
            <person name="Barry K."/>
            <person name="Miller A.N."/>
            <person name="Grigoriev I.V."/>
            <person name="Debuchy R."/>
            <person name="Gladieux P."/>
            <person name="Thoren M.H."/>
            <person name="Johannesson H."/>
        </authorList>
    </citation>
    <scope>NUCLEOTIDE SEQUENCE</scope>
    <source>
        <strain evidence="2">PSN309</strain>
    </source>
</reference>
<dbReference type="Proteomes" id="UP001302126">
    <property type="component" value="Unassembled WGS sequence"/>
</dbReference>
<feature type="transmembrane region" description="Helical" evidence="1">
    <location>
        <begin position="265"/>
        <end position="286"/>
    </location>
</feature>
<comment type="caution">
    <text evidence="2">The sequence shown here is derived from an EMBL/GenBank/DDBJ whole genome shotgun (WGS) entry which is preliminary data.</text>
</comment>
<sequence>MMSTRLWQTCFSATPEDSRKIGFSRDGFGSTDNLLWLLQRHGVYTRFRPSPFPIKVEDDWKLYELPQWLSHGAVQDDHSPRSFSLDTRHSFRRIHTLLSTMGQRHSIIQVCQLNGKSITKDKCTIEFDESGSVRSFGGMRERGFEGDPDIAGKGVVTAFMVLGIIVCAMGFYRACLRGLELWKSNLPTSLSFIKPTDRHLKGVDDLILNCTDGQLLLIVAFIASYDASSQCEISLYHNLVAIHIIMAGLCTALLSFVLVQRPHVYYLSSLARLGLFAFGLFNLFTLTENFGFKMIHGRLPDPSQEDSLILLPAYCTIEAELNPLPDLTPKQQRLLYPTGPSRDIMPPFIIISGIYMFTAAITIGATWLATWYRRFLPLFGIGKCARFYIKMGVWITCTCLIIWNWVVISSLRRWVGRSKWLEQEGKWAENDIKGFGQMGPLVALGTIGFTLLNGIWELIRDWRGLRWVSQETVQWTKVYEEKSVGGETPLDGLASYCEEKRGPNKGWSYIQV</sequence>
<accession>A0AAN6WUF2</accession>
<keyword evidence="1" id="KW-0472">Membrane</keyword>
<protein>
    <submittedName>
        <fullName evidence="2">Uncharacterized protein</fullName>
    </submittedName>
</protein>
<dbReference type="PANTHER" id="PTHR37577:SF1">
    <property type="entry name" value="INTEGRAL MEMBRANE PROTEIN"/>
    <property type="match status" value="1"/>
</dbReference>
<keyword evidence="1" id="KW-1133">Transmembrane helix</keyword>
<dbReference type="EMBL" id="MU864386">
    <property type="protein sequence ID" value="KAK4188583.1"/>
    <property type="molecule type" value="Genomic_DNA"/>
</dbReference>
<proteinExistence type="predicted"/>
<gene>
    <name evidence="2" type="ORF">QBC35DRAFT_189365</name>
</gene>
<dbReference type="InterPro" id="IPR053018">
    <property type="entry name" value="Elsinochrome_Biosynth-Asso"/>
</dbReference>
<reference evidence="2" key="1">
    <citation type="journal article" date="2023" name="Mol. Phylogenet. Evol.">
        <title>Genome-scale phylogeny and comparative genomics of the fungal order Sordariales.</title>
        <authorList>
            <person name="Hensen N."/>
            <person name="Bonometti L."/>
            <person name="Westerberg I."/>
            <person name="Brannstrom I.O."/>
            <person name="Guillou S."/>
            <person name="Cros-Aarteil S."/>
            <person name="Calhoun S."/>
            <person name="Haridas S."/>
            <person name="Kuo A."/>
            <person name="Mondo S."/>
            <person name="Pangilinan J."/>
            <person name="Riley R."/>
            <person name="LaButti K."/>
            <person name="Andreopoulos B."/>
            <person name="Lipzen A."/>
            <person name="Chen C."/>
            <person name="Yan M."/>
            <person name="Daum C."/>
            <person name="Ng V."/>
            <person name="Clum A."/>
            <person name="Steindorff A."/>
            <person name="Ohm R.A."/>
            <person name="Martin F."/>
            <person name="Silar P."/>
            <person name="Natvig D.O."/>
            <person name="Lalanne C."/>
            <person name="Gautier V."/>
            <person name="Ament-Velasquez S.L."/>
            <person name="Kruys A."/>
            <person name="Hutchinson M.I."/>
            <person name="Powell A.J."/>
            <person name="Barry K."/>
            <person name="Miller A.N."/>
            <person name="Grigoriev I.V."/>
            <person name="Debuchy R."/>
            <person name="Gladieux P."/>
            <person name="Hiltunen Thoren M."/>
            <person name="Johannesson H."/>
        </authorList>
    </citation>
    <scope>NUCLEOTIDE SEQUENCE</scope>
    <source>
        <strain evidence="2">PSN309</strain>
    </source>
</reference>
<feature type="transmembrane region" description="Helical" evidence="1">
    <location>
        <begin position="150"/>
        <end position="172"/>
    </location>
</feature>
<feature type="transmembrane region" description="Helical" evidence="1">
    <location>
        <begin position="239"/>
        <end position="259"/>
    </location>
</feature>
<feature type="transmembrane region" description="Helical" evidence="1">
    <location>
        <begin position="206"/>
        <end position="227"/>
    </location>
</feature>
<feature type="transmembrane region" description="Helical" evidence="1">
    <location>
        <begin position="435"/>
        <end position="456"/>
    </location>
</feature>
<evidence type="ECO:0000256" key="1">
    <source>
        <dbReference type="SAM" id="Phobius"/>
    </source>
</evidence>